<dbReference type="EMBL" id="DTHO01000075">
    <property type="protein sequence ID" value="HGH00203.1"/>
    <property type="molecule type" value="Genomic_DNA"/>
</dbReference>
<evidence type="ECO:0000256" key="9">
    <source>
        <dbReference type="ARBA" id="ARBA00023136"/>
    </source>
</evidence>
<gene>
    <name evidence="11" type="primary">secG</name>
    <name evidence="11" type="ORF">ENV75_07150</name>
</gene>
<keyword evidence="9 10" id="KW-0472">Membrane</keyword>
<evidence type="ECO:0000256" key="5">
    <source>
        <dbReference type="ARBA" id="ARBA00022692"/>
    </source>
</evidence>
<evidence type="ECO:0000256" key="8">
    <source>
        <dbReference type="ARBA" id="ARBA00023010"/>
    </source>
</evidence>
<comment type="similarity">
    <text evidence="2 10">Belongs to the SecG family.</text>
</comment>
<evidence type="ECO:0000256" key="2">
    <source>
        <dbReference type="ARBA" id="ARBA00008445"/>
    </source>
</evidence>
<keyword evidence="4 10" id="KW-1003">Cell membrane</keyword>
<evidence type="ECO:0000256" key="1">
    <source>
        <dbReference type="ARBA" id="ARBA00004651"/>
    </source>
</evidence>
<keyword evidence="8 10" id="KW-0811">Translocation</keyword>
<dbReference type="PANTHER" id="PTHR34182:SF1">
    <property type="entry name" value="PROTEIN-EXPORT MEMBRANE PROTEIN SECG"/>
    <property type="match status" value="1"/>
</dbReference>
<keyword evidence="3 10" id="KW-0813">Transport</keyword>
<dbReference type="PANTHER" id="PTHR34182">
    <property type="entry name" value="PROTEIN-EXPORT MEMBRANE PROTEIN SECG"/>
    <property type="match status" value="1"/>
</dbReference>
<evidence type="ECO:0000256" key="6">
    <source>
        <dbReference type="ARBA" id="ARBA00022927"/>
    </source>
</evidence>
<proteinExistence type="inferred from homology"/>
<keyword evidence="7 10" id="KW-1133">Transmembrane helix</keyword>
<evidence type="ECO:0000313" key="11">
    <source>
        <dbReference type="EMBL" id="HGH00203.1"/>
    </source>
</evidence>
<reference evidence="11" key="1">
    <citation type="journal article" date="2020" name="mSystems">
        <title>Genome- and Community-Level Interaction Insights into Carbon Utilization and Element Cycling Functions of Hydrothermarchaeota in Hydrothermal Sediment.</title>
        <authorList>
            <person name="Zhou Z."/>
            <person name="Liu Y."/>
            <person name="Xu W."/>
            <person name="Pan J."/>
            <person name="Luo Z.H."/>
            <person name="Li M."/>
        </authorList>
    </citation>
    <scope>NUCLEOTIDE SEQUENCE [LARGE SCALE GENOMIC DNA]</scope>
    <source>
        <strain evidence="11">SpSt-788</strain>
    </source>
</reference>
<dbReference type="InterPro" id="IPR004692">
    <property type="entry name" value="SecG"/>
</dbReference>
<dbReference type="PRINTS" id="PR01651">
    <property type="entry name" value="SECGEXPORT"/>
</dbReference>
<feature type="transmembrane region" description="Helical" evidence="10">
    <location>
        <begin position="51"/>
        <end position="73"/>
    </location>
</feature>
<dbReference type="NCBIfam" id="TIGR00810">
    <property type="entry name" value="secG"/>
    <property type="match status" value="1"/>
</dbReference>
<keyword evidence="5 10" id="KW-0812">Transmembrane</keyword>
<accession>A0A7C4AKI3</accession>
<keyword evidence="6 10" id="KW-0653">Protein transport</keyword>
<name>A0A7C4AKI3_9BACT</name>
<dbReference type="GO" id="GO:0009306">
    <property type="term" value="P:protein secretion"/>
    <property type="evidence" value="ECO:0007669"/>
    <property type="project" value="UniProtKB-UniRule"/>
</dbReference>
<evidence type="ECO:0000256" key="3">
    <source>
        <dbReference type="ARBA" id="ARBA00022448"/>
    </source>
</evidence>
<dbReference type="GO" id="GO:0015450">
    <property type="term" value="F:protein-transporting ATPase activity"/>
    <property type="evidence" value="ECO:0007669"/>
    <property type="project" value="UniProtKB-UniRule"/>
</dbReference>
<dbReference type="GO" id="GO:0043952">
    <property type="term" value="P:protein transport by the Sec complex"/>
    <property type="evidence" value="ECO:0007669"/>
    <property type="project" value="TreeGrafter"/>
</dbReference>
<comment type="caution">
    <text evidence="10">Lacks conserved residue(s) required for the propagation of feature annotation.</text>
</comment>
<dbReference type="AlphaFoldDB" id="A0A7C4AKI3"/>
<sequence length="107" mass="11580">MKTLLITIHIILCFLMIIVVLLHRGKGAELGPAFGGGSSQTLFGPRGAVTFLNKVATVVAILFMLSSLFLTYITTRTKSVVSDVPVPVQSKPLQQDKQPQGAEEQKK</sequence>
<comment type="subcellular location">
    <subcellularLocation>
        <location evidence="1 10">Cell membrane</location>
        <topology evidence="1 10">Multi-pass membrane protein</topology>
    </subcellularLocation>
</comment>
<evidence type="ECO:0000256" key="4">
    <source>
        <dbReference type="ARBA" id="ARBA00022475"/>
    </source>
</evidence>
<evidence type="ECO:0000256" key="7">
    <source>
        <dbReference type="ARBA" id="ARBA00022989"/>
    </source>
</evidence>
<dbReference type="Pfam" id="PF03840">
    <property type="entry name" value="SecG"/>
    <property type="match status" value="1"/>
</dbReference>
<organism evidence="11">
    <name type="scientific">Thermodesulfovibrio aggregans</name>
    <dbReference type="NCBI Taxonomy" id="86166"/>
    <lineage>
        <taxon>Bacteria</taxon>
        <taxon>Pseudomonadati</taxon>
        <taxon>Nitrospirota</taxon>
        <taxon>Thermodesulfovibrionia</taxon>
        <taxon>Thermodesulfovibrionales</taxon>
        <taxon>Thermodesulfovibrionaceae</taxon>
        <taxon>Thermodesulfovibrio</taxon>
    </lineage>
</organism>
<dbReference type="GO" id="GO:0005886">
    <property type="term" value="C:plasma membrane"/>
    <property type="evidence" value="ECO:0007669"/>
    <property type="project" value="UniProtKB-SubCell"/>
</dbReference>
<dbReference type="GO" id="GO:0065002">
    <property type="term" value="P:intracellular protein transmembrane transport"/>
    <property type="evidence" value="ECO:0007669"/>
    <property type="project" value="TreeGrafter"/>
</dbReference>
<evidence type="ECO:0000256" key="10">
    <source>
        <dbReference type="RuleBase" id="RU365087"/>
    </source>
</evidence>
<protein>
    <recommendedName>
        <fullName evidence="10">Protein-export membrane protein SecG</fullName>
    </recommendedName>
</protein>
<comment type="caution">
    <text evidence="11">The sequence shown here is derived from an EMBL/GenBank/DDBJ whole genome shotgun (WGS) entry which is preliminary data.</text>
</comment>
<comment type="function">
    <text evidence="10">Involved in protein export. Participates in an early event of protein translocation.</text>
</comment>